<evidence type="ECO:0000313" key="5">
    <source>
        <dbReference type="Proteomes" id="UP000261811"/>
    </source>
</evidence>
<dbReference type="SUPFAM" id="SSF50998">
    <property type="entry name" value="Quinoprotein alcohol dehydrogenase-like"/>
    <property type="match status" value="2"/>
</dbReference>
<dbReference type="Proteomes" id="UP000261811">
    <property type="component" value="Unassembled WGS sequence"/>
</dbReference>
<sequence>MCSPPLGTPRPSGCGGMPEPVARPGLLPTSDPPPAHPPGWWRHPVRHWRGRRPPGLRLLLALMLVLLAVSTAVAVWEARPRPDWKLDGPHGAFPTAVAAEAPHRPEKTVATFPYLPMIYGGVALRAVPEADAITAADLRSGRVYWTFTRRRGHLVAASVDWKRGRLLTVWARADAEAGSTSVPLRVTTLDIRKGRVAWERTIDGSGPYPSTGFWEPRVRTAAVIPFSRAVVALDPGTGRTRWQVPDPCDHTAVLLTESTVVLHHQCHGDETVDGRDAATGRLLWSRTFASWWPGRDLARKLPVKVADLGRDRVVVWTVEREAVYDARTGSAIAERPAAGKPTDTVSRGDDLVFRDGVRYGTCYLRLARGARHGICANDEVSGRTLWTSPLPGRHDWPALNPSVAVADGRVYSLSSVHGGEFADRLTVNDARTGAVLARVPLSLPSQGDLYRLAGASDGVVAFMNDMVTSLPRKYPTVLLGDR</sequence>
<accession>A0A372JST8</accession>
<comment type="caution">
    <text evidence="4">The sequence shown here is derived from an EMBL/GenBank/DDBJ whole genome shotgun (WGS) entry which is preliminary data.</text>
</comment>
<feature type="region of interest" description="Disordered" evidence="1">
    <location>
        <begin position="1"/>
        <end position="37"/>
    </location>
</feature>
<dbReference type="Gene3D" id="2.130.10.10">
    <property type="entry name" value="YVTN repeat-like/Quinoprotein amine dehydrogenase"/>
    <property type="match status" value="1"/>
</dbReference>
<name>A0A372JST8_9ACTN</name>
<protein>
    <recommendedName>
        <fullName evidence="3">Pyrrolo-quinoline quinone repeat domain-containing protein</fullName>
    </recommendedName>
</protein>
<evidence type="ECO:0000259" key="3">
    <source>
        <dbReference type="Pfam" id="PF13360"/>
    </source>
</evidence>
<feature type="domain" description="Pyrrolo-quinoline quinone repeat" evidence="3">
    <location>
        <begin position="228"/>
        <end position="351"/>
    </location>
</feature>
<dbReference type="AlphaFoldDB" id="A0A372JST8"/>
<feature type="transmembrane region" description="Helical" evidence="2">
    <location>
        <begin position="56"/>
        <end position="76"/>
    </location>
</feature>
<evidence type="ECO:0000256" key="1">
    <source>
        <dbReference type="SAM" id="MobiDB-lite"/>
    </source>
</evidence>
<keyword evidence="2" id="KW-0472">Membrane</keyword>
<evidence type="ECO:0000313" key="4">
    <source>
        <dbReference type="EMBL" id="RFU43093.1"/>
    </source>
</evidence>
<gene>
    <name evidence="4" type="ORF">DZF91_03035</name>
</gene>
<dbReference type="PANTHER" id="PTHR34512">
    <property type="entry name" value="CELL SURFACE PROTEIN"/>
    <property type="match status" value="1"/>
</dbReference>
<proteinExistence type="predicted"/>
<dbReference type="Pfam" id="PF13360">
    <property type="entry name" value="PQQ_2"/>
    <property type="match status" value="1"/>
</dbReference>
<dbReference type="InterPro" id="IPR002372">
    <property type="entry name" value="PQQ_rpt_dom"/>
</dbReference>
<dbReference type="EMBL" id="QURH01000059">
    <property type="protein sequence ID" value="RFU43093.1"/>
    <property type="molecule type" value="Genomic_DNA"/>
</dbReference>
<keyword evidence="2" id="KW-1133">Transmembrane helix</keyword>
<keyword evidence="2" id="KW-0812">Transmembrane</keyword>
<dbReference type="InterPro" id="IPR011047">
    <property type="entry name" value="Quinoprotein_ADH-like_sf"/>
</dbReference>
<dbReference type="PANTHER" id="PTHR34512:SF30">
    <property type="entry name" value="OUTER MEMBRANE PROTEIN ASSEMBLY FACTOR BAMB"/>
    <property type="match status" value="1"/>
</dbReference>
<organism evidence="4 5">
    <name type="scientific">Actinomadura logoneensis</name>
    <dbReference type="NCBI Taxonomy" id="2293572"/>
    <lineage>
        <taxon>Bacteria</taxon>
        <taxon>Bacillati</taxon>
        <taxon>Actinomycetota</taxon>
        <taxon>Actinomycetes</taxon>
        <taxon>Streptosporangiales</taxon>
        <taxon>Thermomonosporaceae</taxon>
        <taxon>Actinomadura</taxon>
    </lineage>
</organism>
<dbReference type="InterPro" id="IPR015943">
    <property type="entry name" value="WD40/YVTN_repeat-like_dom_sf"/>
</dbReference>
<evidence type="ECO:0000256" key="2">
    <source>
        <dbReference type="SAM" id="Phobius"/>
    </source>
</evidence>
<keyword evidence="5" id="KW-1185">Reference proteome</keyword>
<reference evidence="4 5" key="1">
    <citation type="submission" date="2018-08" db="EMBL/GenBank/DDBJ databases">
        <title>Actinomadura jelena sp. nov., a novel Actinomycete isolated from soil in Chad.</title>
        <authorList>
            <person name="Shi L."/>
        </authorList>
    </citation>
    <scope>NUCLEOTIDE SEQUENCE [LARGE SCALE GENOMIC DNA]</scope>
    <source>
        <strain evidence="4 5">NEAU-G17</strain>
    </source>
</reference>